<dbReference type="Pfam" id="PF13175">
    <property type="entry name" value="AAA_15"/>
    <property type="match status" value="1"/>
</dbReference>
<dbReference type="RefSeq" id="WP_183387620.1">
    <property type="nucleotide sequence ID" value="NZ_JACHXM010000008.1"/>
</dbReference>
<dbReference type="Gene3D" id="3.40.50.300">
    <property type="entry name" value="P-loop containing nucleotide triphosphate hydrolases"/>
    <property type="match status" value="1"/>
</dbReference>
<proteinExistence type="predicted"/>
<feature type="domain" description="Endonuclease GajA/Old nuclease/RecF-like AAA" evidence="1">
    <location>
        <begin position="369"/>
        <end position="476"/>
    </location>
</feature>
<dbReference type="EMBL" id="JACHXM010000008">
    <property type="protein sequence ID" value="MBB3141236.1"/>
    <property type="molecule type" value="Genomic_DNA"/>
</dbReference>
<protein>
    <recommendedName>
        <fullName evidence="1">Endonuclease GajA/Old nuclease/RecF-like AAA domain-containing protein</fullName>
    </recommendedName>
</protein>
<dbReference type="Proteomes" id="UP000525987">
    <property type="component" value="Unassembled WGS sequence"/>
</dbReference>
<dbReference type="InterPro" id="IPR027417">
    <property type="entry name" value="P-loop_NTPase"/>
</dbReference>
<evidence type="ECO:0000313" key="3">
    <source>
        <dbReference type="Proteomes" id="UP000525987"/>
    </source>
</evidence>
<dbReference type="InterPro" id="IPR041685">
    <property type="entry name" value="AAA_GajA/Old/RecF-like"/>
</dbReference>
<organism evidence="2 3">
    <name type="scientific">Halomonas organivorans</name>
    <dbReference type="NCBI Taxonomy" id="257772"/>
    <lineage>
        <taxon>Bacteria</taxon>
        <taxon>Pseudomonadati</taxon>
        <taxon>Pseudomonadota</taxon>
        <taxon>Gammaproteobacteria</taxon>
        <taxon>Oceanospirillales</taxon>
        <taxon>Halomonadaceae</taxon>
        <taxon>Halomonas</taxon>
    </lineage>
</organism>
<dbReference type="PANTHER" id="PTHR43581">
    <property type="entry name" value="ATP/GTP PHOSPHATASE"/>
    <property type="match status" value="1"/>
</dbReference>
<dbReference type="PANTHER" id="PTHR43581:SF4">
    <property type="entry name" value="ATP_GTP PHOSPHATASE"/>
    <property type="match status" value="1"/>
</dbReference>
<name>A0A7W5BY00_9GAMM</name>
<evidence type="ECO:0000313" key="2">
    <source>
        <dbReference type="EMBL" id="MBB3141236.1"/>
    </source>
</evidence>
<evidence type="ECO:0000259" key="1">
    <source>
        <dbReference type="Pfam" id="PF13175"/>
    </source>
</evidence>
<dbReference type="SUPFAM" id="SSF52540">
    <property type="entry name" value="P-loop containing nucleoside triphosphate hydrolases"/>
    <property type="match status" value="1"/>
</dbReference>
<keyword evidence="3" id="KW-1185">Reference proteome</keyword>
<sequence length="529" mass="59916">MASVNAIKVRNLRSFCSEKDFVPIKDINILVGKNSSGKSTFARVFPLLRQSMEEKTKGPVLWFGNYVDFGDFSSSVNCNIPDGEKEIFFDFDLDVDLEKEVVTDYYDYASSVFMDFDLDRDLVSLPLQFSLGVVNHGNITSASYMGVSSGDCKVELRFSGFDVCGFKAFNVKHGYEVSFKEEYRALNSIFFPRVLSADAMKSNKFKLLPTRNLPEVRHKFQRFLLDYHHKSKKESTVAGVVSKVRVGGREDVYSYLLKSFSSDKQFLKNLVGKEEYVRDISYLYSFCMHFQKIVDSANSALREFFLGVRYLGPVRASAERFYRYQDLQVNEIDHLGANLPMVINSLTESQKYRLKLWMEESFGFSLQLSGGGSHYALLIKEEGSETPFNISDMGFGYSQILPVVVSVWLEKEDIVDRVGYGFSRNHPQSVIVIEQPELHLHPLLQYRFAHAIAKLSASGGEKKIKFLFETHSKHIIDAFGDSVSNGLISDDDVNITIFDKEVGGSTKVVRSGYDAEGYLMNWPAGFLSA</sequence>
<gene>
    <name evidence="2" type="ORF">FHR96_002113</name>
</gene>
<dbReference type="AlphaFoldDB" id="A0A7W5BY00"/>
<comment type="caution">
    <text evidence="2">The sequence shown here is derived from an EMBL/GenBank/DDBJ whole genome shotgun (WGS) entry which is preliminary data.</text>
</comment>
<accession>A0A7W5BY00</accession>
<dbReference type="InterPro" id="IPR051396">
    <property type="entry name" value="Bact_Antivir_Def_Nuclease"/>
</dbReference>
<reference evidence="2 3" key="1">
    <citation type="submission" date="2020-08" db="EMBL/GenBank/DDBJ databases">
        <title>Genomic Encyclopedia of Type Strains, Phase III (KMG-III): the genomes of soil and plant-associated and newly described type strains.</title>
        <authorList>
            <person name="Whitman W."/>
        </authorList>
    </citation>
    <scope>NUCLEOTIDE SEQUENCE [LARGE SCALE GENOMIC DNA]</scope>
    <source>
        <strain evidence="2 3">CECT 5995</strain>
    </source>
</reference>